<proteinExistence type="inferred from homology"/>
<evidence type="ECO:0000256" key="1">
    <source>
        <dbReference type="ARBA" id="ARBA00007384"/>
    </source>
</evidence>
<dbReference type="SUPFAM" id="SSF57196">
    <property type="entry name" value="EGF/Laminin"/>
    <property type="match status" value="2"/>
</dbReference>
<protein>
    <recommendedName>
        <fullName evidence="6">EGF-like domain-containing protein</fullName>
    </recommendedName>
</protein>
<dbReference type="GO" id="GO:0007165">
    <property type="term" value="P:signal transduction"/>
    <property type="evidence" value="ECO:0007669"/>
    <property type="project" value="UniProtKB-ARBA"/>
</dbReference>
<dbReference type="PROSITE" id="PS00022">
    <property type="entry name" value="EGF_1"/>
    <property type="match status" value="1"/>
</dbReference>
<dbReference type="EMBL" id="JAHDVG010000485">
    <property type="protein sequence ID" value="KAH1168860.1"/>
    <property type="molecule type" value="Genomic_DNA"/>
</dbReference>
<comment type="caution">
    <text evidence="7">The sequence shown here is derived from an EMBL/GenBank/DDBJ whole genome shotgun (WGS) entry which is preliminary data.</text>
</comment>
<dbReference type="AlphaFoldDB" id="A0A9D3WXM8"/>
<dbReference type="InterPro" id="IPR000742">
    <property type="entry name" value="EGF"/>
</dbReference>
<dbReference type="FunFam" id="2.10.25.10:FF:000421">
    <property type="entry name" value="Teratocarcinoma-derived growth factor"/>
    <property type="match status" value="1"/>
</dbReference>
<accession>A0A9D3WXM8</accession>
<organism evidence="7 8">
    <name type="scientific">Mauremys mutica</name>
    <name type="common">yellowpond turtle</name>
    <dbReference type="NCBI Taxonomy" id="74926"/>
    <lineage>
        <taxon>Eukaryota</taxon>
        <taxon>Metazoa</taxon>
        <taxon>Chordata</taxon>
        <taxon>Craniata</taxon>
        <taxon>Vertebrata</taxon>
        <taxon>Euteleostomi</taxon>
        <taxon>Archelosauria</taxon>
        <taxon>Testudinata</taxon>
        <taxon>Testudines</taxon>
        <taxon>Cryptodira</taxon>
        <taxon>Durocryptodira</taxon>
        <taxon>Testudinoidea</taxon>
        <taxon>Geoemydidae</taxon>
        <taxon>Geoemydinae</taxon>
        <taxon>Mauremys</taxon>
    </lineage>
</organism>
<dbReference type="CDD" id="cd00054">
    <property type="entry name" value="EGF_CA"/>
    <property type="match status" value="1"/>
</dbReference>
<evidence type="ECO:0000313" key="8">
    <source>
        <dbReference type="Proteomes" id="UP000827986"/>
    </source>
</evidence>
<dbReference type="InterPro" id="IPR019011">
    <property type="entry name" value="Cryptic/Cripto_CFC-dom"/>
</dbReference>
<reference evidence="7" key="1">
    <citation type="submission" date="2021-09" db="EMBL/GenBank/DDBJ databases">
        <title>The genome of Mauremys mutica provides insights into the evolution of semi-aquatic lifestyle.</title>
        <authorList>
            <person name="Gong S."/>
            <person name="Gao Y."/>
        </authorList>
    </citation>
    <scope>NUCLEOTIDE SEQUENCE</scope>
    <source>
        <strain evidence="7">MM-2020</strain>
        <tissue evidence="7">Muscle</tissue>
    </source>
</reference>
<evidence type="ECO:0000256" key="4">
    <source>
        <dbReference type="ARBA" id="ARBA00023180"/>
    </source>
</evidence>
<gene>
    <name evidence="7" type="ORF">KIL84_013450</name>
</gene>
<evidence type="ECO:0000256" key="3">
    <source>
        <dbReference type="ARBA" id="ARBA00023157"/>
    </source>
</evidence>
<dbReference type="Gene3D" id="2.10.25.10">
    <property type="entry name" value="Laminin"/>
    <property type="match status" value="1"/>
</dbReference>
<dbReference type="PANTHER" id="PTHR40387">
    <property type="entry name" value="PROTEIN FAM240B"/>
    <property type="match status" value="1"/>
</dbReference>
<evidence type="ECO:0000256" key="5">
    <source>
        <dbReference type="PROSITE-ProRule" id="PRU00076"/>
    </source>
</evidence>
<comment type="similarity">
    <text evidence="1">Belongs to the EGF-CFC (Cripto-1/FRL1/Cryptic) family.</text>
</comment>
<evidence type="ECO:0000259" key="6">
    <source>
        <dbReference type="PROSITE" id="PS50026"/>
    </source>
</evidence>
<dbReference type="PANTHER" id="PTHR40387:SF1">
    <property type="entry name" value="PROTEIN FAM240B"/>
    <property type="match status" value="1"/>
</dbReference>
<name>A0A9D3WXM8_9SAUR</name>
<sequence>MPCWLLSTLVSQGTQTQLPPLNTTEAISHRREATLGQAGRLQLKQLKVINSWKMGLIMEKLQADTQCCCKKPGLQLHYSSLVCVTQRIYCRKNLSPRNLSSNSLYGKVQDDYQKEIMAHAKCLHHYAKKMNSQYVRFEVFGCETEELTDFWEKTIEKQTKHLQVEKERQQRSALPKCLLSLALSLQVIQFGNGCKGENCDDNPDQKNPNTSLTTFNDINNLNSERRRRNPSEVLPFIGLTDGNKLNRSCCQNGGTCFLGSFCICPKHFTGRHCERDKRISSCGAIGHGEWTQEGCLFCQCVYGILHCFPQNQEDGC</sequence>
<keyword evidence="3 5" id="KW-1015">Disulfide bond</keyword>
<dbReference type="PROSITE" id="PS50026">
    <property type="entry name" value="EGF_3"/>
    <property type="match status" value="1"/>
</dbReference>
<dbReference type="Proteomes" id="UP000827986">
    <property type="component" value="Unassembled WGS sequence"/>
</dbReference>
<comment type="caution">
    <text evidence="5">Lacks conserved residue(s) required for the propagation of feature annotation.</text>
</comment>
<feature type="disulfide bond" evidence="5">
    <location>
        <begin position="264"/>
        <end position="273"/>
    </location>
</feature>
<feature type="non-terminal residue" evidence="7">
    <location>
        <position position="316"/>
    </location>
</feature>
<dbReference type="InterPro" id="IPR040261">
    <property type="entry name" value="FAM240"/>
</dbReference>
<keyword evidence="4" id="KW-0325">Glycoprotein</keyword>
<dbReference type="Pfam" id="PF09443">
    <property type="entry name" value="CFC"/>
    <property type="match status" value="1"/>
</dbReference>
<evidence type="ECO:0000256" key="2">
    <source>
        <dbReference type="ARBA" id="ARBA00022536"/>
    </source>
</evidence>
<evidence type="ECO:0000313" key="7">
    <source>
        <dbReference type="EMBL" id="KAH1168860.1"/>
    </source>
</evidence>
<keyword evidence="8" id="KW-1185">Reference proteome</keyword>
<feature type="domain" description="EGF-like" evidence="6">
    <location>
        <begin position="241"/>
        <end position="274"/>
    </location>
</feature>
<keyword evidence="2 5" id="KW-0245">EGF-like domain</keyword>